<name>A0A7C4TPW7_UNCKA</name>
<feature type="transmembrane region" description="Helical" evidence="1">
    <location>
        <begin position="20"/>
        <end position="40"/>
    </location>
</feature>
<keyword evidence="1" id="KW-0812">Transmembrane</keyword>
<sequence length="177" mass="19959">MRAISDRFLPSISMSGQEWAVLIVVIVLVVWCVAMIWALGVTRSVPLGGNFGSRWLLETLGWATKVKILEGGRPVIWIRRYLWRWRRVEVVIARGAGVGATYWYIDFPSMSVFEFLLGQKGNARSAIRDIFDNLGTVSTEYNKLTAIQVFTRDPEFQRVVSGPWGLPPDLQEALGSN</sequence>
<protein>
    <submittedName>
        <fullName evidence="2">Uncharacterized protein</fullName>
    </submittedName>
</protein>
<keyword evidence="1" id="KW-0472">Membrane</keyword>
<proteinExistence type="predicted"/>
<evidence type="ECO:0000313" key="2">
    <source>
        <dbReference type="EMBL" id="HGW29303.1"/>
    </source>
</evidence>
<gene>
    <name evidence="2" type="ORF">ENR63_00020</name>
</gene>
<dbReference type="EMBL" id="DSRT01000003">
    <property type="protein sequence ID" value="HGW29303.1"/>
    <property type="molecule type" value="Genomic_DNA"/>
</dbReference>
<comment type="caution">
    <text evidence="2">The sequence shown here is derived from an EMBL/GenBank/DDBJ whole genome shotgun (WGS) entry which is preliminary data.</text>
</comment>
<dbReference type="AlphaFoldDB" id="A0A7C4TPW7"/>
<organism evidence="2">
    <name type="scientific">candidate division WWE3 bacterium</name>
    <dbReference type="NCBI Taxonomy" id="2053526"/>
    <lineage>
        <taxon>Bacteria</taxon>
        <taxon>Katanobacteria</taxon>
    </lineage>
</organism>
<reference evidence="2" key="1">
    <citation type="journal article" date="2020" name="mSystems">
        <title>Genome- and Community-Level Interaction Insights into Carbon Utilization and Element Cycling Functions of Hydrothermarchaeota in Hydrothermal Sediment.</title>
        <authorList>
            <person name="Zhou Z."/>
            <person name="Liu Y."/>
            <person name="Xu W."/>
            <person name="Pan J."/>
            <person name="Luo Z.H."/>
            <person name="Li M."/>
        </authorList>
    </citation>
    <scope>NUCLEOTIDE SEQUENCE [LARGE SCALE GENOMIC DNA]</scope>
    <source>
        <strain evidence="2">SpSt-417</strain>
    </source>
</reference>
<keyword evidence="1" id="KW-1133">Transmembrane helix</keyword>
<accession>A0A7C4TPW7</accession>
<evidence type="ECO:0000256" key="1">
    <source>
        <dbReference type="SAM" id="Phobius"/>
    </source>
</evidence>